<feature type="compositionally biased region" description="Basic residues" evidence="1">
    <location>
        <begin position="87"/>
        <end position="97"/>
    </location>
</feature>
<sequence>MPRSSSPTPTIVLSRATADDDALLATLAQLDSAPPLTRPALLAFSDGRAVAAASLTADRIVADPFADTRLAVALLRLQRDALTVARAPHRARRRRSPRPWMRPRPAV</sequence>
<protein>
    <recommendedName>
        <fullName evidence="4">GNAT family N-acetyltransferase</fullName>
    </recommendedName>
</protein>
<dbReference type="AlphaFoldDB" id="A0A5B8U4Q7"/>
<evidence type="ECO:0000313" key="2">
    <source>
        <dbReference type="EMBL" id="QEC47957.1"/>
    </source>
</evidence>
<feature type="region of interest" description="Disordered" evidence="1">
    <location>
        <begin position="86"/>
        <end position="107"/>
    </location>
</feature>
<reference evidence="2 3" key="1">
    <citation type="journal article" date="2018" name="J. Microbiol.">
        <title>Baekduia soli gen. nov., sp. nov., a novel bacterium isolated from the soil of Baekdu Mountain and proposal of a novel family name, Baekduiaceae fam. nov.</title>
        <authorList>
            <person name="An D.S."/>
            <person name="Siddiqi M.Z."/>
            <person name="Kim K.H."/>
            <person name="Yu H.S."/>
            <person name="Im W.T."/>
        </authorList>
    </citation>
    <scope>NUCLEOTIDE SEQUENCE [LARGE SCALE GENOMIC DNA]</scope>
    <source>
        <strain evidence="2 3">BR7-21</strain>
    </source>
</reference>
<dbReference type="EMBL" id="CP042430">
    <property type="protein sequence ID" value="QEC47957.1"/>
    <property type="molecule type" value="Genomic_DNA"/>
</dbReference>
<organism evidence="2 3">
    <name type="scientific">Baekduia soli</name>
    <dbReference type="NCBI Taxonomy" id="496014"/>
    <lineage>
        <taxon>Bacteria</taxon>
        <taxon>Bacillati</taxon>
        <taxon>Actinomycetota</taxon>
        <taxon>Thermoleophilia</taxon>
        <taxon>Solirubrobacterales</taxon>
        <taxon>Baekduiaceae</taxon>
        <taxon>Baekduia</taxon>
    </lineage>
</organism>
<keyword evidence="3" id="KW-1185">Reference proteome</keyword>
<dbReference type="KEGG" id="bsol:FSW04_10500"/>
<evidence type="ECO:0000256" key="1">
    <source>
        <dbReference type="SAM" id="MobiDB-lite"/>
    </source>
</evidence>
<evidence type="ECO:0008006" key="4">
    <source>
        <dbReference type="Google" id="ProtNLM"/>
    </source>
</evidence>
<gene>
    <name evidence="2" type="ORF">FSW04_10500</name>
</gene>
<dbReference type="RefSeq" id="WP_146918998.1">
    <property type="nucleotide sequence ID" value="NZ_CP042430.1"/>
</dbReference>
<proteinExistence type="predicted"/>
<name>A0A5B8U4Q7_9ACTN</name>
<evidence type="ECO:0000313" key="3">
    <source>
        <dbReference type="Proteomes" id="UP000321805"/>
    </source>
</evidence>
<accession>A0A5B8U4Q7</accession>
<dbReference type="Proteomes" id="UP000321805">
    <property type="component" value="Chromosome"/>
</dbReference>